<evidence type="ECO:0000313" key="6">
    <source>
        <dbReference type="EMBL" id="GHO97265.1"/>
    </source>
</evidence>
<dbReference type="AlphaFoldDB" id="A0A8J3IMV1"/>
<comment type="caution">
    <text evidence="3">The sequence shown here is derived from an EMBL/GenBank/DDBJ whole genome shotgun (WGS) entry which is preliminary data.</text>
</comment>
<dbReference type="Pfam" id="PF01348">
    <property type="entry name" value="Intron_maturas2"/>
    <property type="match status" value="1"/>
</dbReference>
<sequence length="608" mass="70846">MRTAETILTIIQERGKQGLPLERVYRLLYNKDLYLRAYARLYANNGAMTKGSTDETVDEMSQKKIEQLIVSLQAKTFRWTPVRRVQIPKKNGKMRPLGIPSWSDKLLQEVIRSILEAYYDVQFSDCSHGFRPERGCHSALQTIQHQWTGTRWFIEGDIAQYFDTIDHGILIDILGKTIKDERFLWLIQGLLQAGYLEEWTYHPTLSGSPQGGVVSPLLSNIYLNELDQYIVQTLIPACTRGKTRKEHLQWKKLTKQIGRMKKEENREEVKRLKQQRNQIPAKDPNDPNYRRLRYVRYADDFLLGFAGTKAEAEQIKQAIGAWLHEHLKLTLSEEKTLITHAVSGTARFLGYDIVNQQENNQHTAGRRRINGRIGLRVPTDVLKKKIARYMRKGKIVDRREHLVQSDYTIVALYQAEYRGIVQYYQLAYNVSTLYRLQWVMWGSLLRTLANKHKISSKKIHQRYVTKTTTPEGKTLRCLEVKVARNGKPPLIARFGGLSLIRKPLAILNDQPPKTWNQRTELLERLLADTCELCGSREKVEVHHVHKLADLNQRGRKTMENWKRYMIARRRKTIVACRTCHLAIHQGTIDQRLTERGTSWKELLESRVQ</sequence>
<evidence type="ECO:0000313" key="5">
    <source>
        <dbReference type="EMBL" id="GHO96335.1"/>
    </source>
</evidence>
<feature type="domain" description="Reverse transcriptase" evidence="2">
    <location>
        <begin position="68"/>
        <end position="353"/>
    </location>
</feature>
<dbReference type="EMBL" id="BNJK01000001">
    <property type="protein sequence ID" value="GHO96076.1"/>
    <property type="molecule type" value="Genomic_DNA"/>
</dbReference>
<dbReference type="InterPro" id="IPR043502">
    <property type="entry name" value="DNA/RNA_pol_sf"/>
</dbReference>
<dbReference type="Pfam" id="PF00078">
    <property type="entry name" value="RVT_1"/>
    <property type="match status" value="1"/>
</dbReference>
<name>A0A8J3IMV1_9CHLR</name>
<dbReference type="InterPro" id="IPR051083">
    <property type="entry name" value="GrpII_Intron_Splice-Mob/Def"/>
</dbReference>
<reference evidence="3" key="1">
    <citation type="submission" date="2020-10" db="EMBL/GenBank/DDBJ databases">
        <title>Taxonomic study of unclassified bacteria belonging to the class Ktedonobacteria.</title>
        <authorList>
            <person name="Yabe S."/>
            <person name="Wang C.M."/>
            <person name="Zheng Y."/>
            <person name="Sakai Y."/>
            <person name="Cavaletti L."/>
            <person name="Monciardini P."/>
            <person name="Donadio S."/>
        </authorList>
    </citation>
    <scope>NUCLEOTIDE SEQUENCE</scope>
    <source>
        <strain evidence="3">ID150040</strain>
    </source>
</reference>
<dbReference type="PROSITE" id="PS50878">
    <property type="entry name" value="RT_POL"/>
    <property type="match status" value="1"/>
</dbReference>
<evidence type="ECO:0000256" key="1">
    <source>
        <dbReference type="SAM" id="MobiDB-lite"/>
    </source>
</evidence>
<dbReference type="GO" id="GO:0006397">
    <property type="term" value="P:mRNA processing"/>
    <property type="evidence" value="ECO:0007669"/>
    <property type="project" value="InterPro"/>
</dbReference>
<evidence type="ECO:0000313" key="7">
    <source>
        <dbReference type="Proteomes" id="UP000597444"/>
    </source>
</evidence>
<evidence type="ECO:0000313" key="4">
    <source>
        <dbReference type="EMBL" id="GHO96076.1"/>
    </source>
</evidence>
<dbReference type="InterPro" id="IPR000477">
    <property type="entry name" value="RT_dom"/>
</dbReference>
<dbReference type="EMBL" id="BNJK01000001">
    <property type="protein sequence ID" value="GHO93151.1"/>
    <property type="molecule type" value="Genomic_DNA"/>
</dbReference>
<dbReference type="RefSeq" id="WP_220203951.1">
    <property type="nucleotide sequence ID" value="NZ_BNJK01000001.1"/>
</dbReference>
<accession>A0A8J3IMV1</accession>
<organism evidence="3 7">
    <name type="scientific">Reticulibacter mediterranei</name>
    <dbReference type="NCBI Taxonomy" id="2778369"/>
    <lineage>
        <taxon>Bacteria</taxon>
        <taxon>Bacillati</taxon>
        <taxon>Chloroflexota</taxon>
        <taxon>Ktedonobacteria</taxon>
        <taxon>Ktedonobacterales</taxon>
        <taxon>Reticulibacteraceae</taxon>
        <taxon>Reticulibacter</taxon>
    </lineage>
</organism>
<dbReference type="Proteomes" id="UP000597444">
    <property type="component" value="Unassembled WGS sequence"/>
</dbReference>
<dbReference type="PANTHER" id="PTHR34047">
    <property type="entry name" value="NUCLEAR INTRON MATURASE 1, MITOCHONDRIAL-RELATED"/>
    <property type="match status" value="1"/>
</dbReference>
<gene>
    <name evidence="3" type="ORF">KSF_031990</name>
    <name evidence="4" type="ORF">KSF_061240</name>
    <name evidence="5" type="ORF">KSF_063830</name>
    <name evidence="6" type="ORF">KSF_073130</name>
</gene>
<dbReference type="PANTHER" id="PTHR34047:SF8">
    <property type="entry name" value="PROTEIN YKFC"/>
    <property type="match status" value="1"/>
</dbReference>
<proteinExistence type="predicted"/>
<dbReference type="InterPro" id="IPR003615">
    <property type="entry name" value="HNH_nuc"/>
</dbReference>
<dbReference type="InterPro" id="IPR049030">
    <property type="entry name" value="AI2M-like_HNH"/>
</dbReference>
<protein>
    <submittedName>
        <fullName evidence="3">Maturase</fullName>
    </submittedName>
</protein>
<dbReference type="CDD" id="cd01651">
    <property type="entry name" value="RT_G2_intron"/>
    <property type="match status" value="1"/>
</dbReference>
<feature type="region of interest" description="Disordered" evidence="1">
    <location>
        <begin position="264"/>
        <end position="287"/>
    </location>
</feature>
<keyword evidence="7" id="KW-1185">Reference proteome</keyword>
<evidence type="ECO:0000313" key="3">
    <source>
        <dbReference type="EMBL" id="GHO93151.1"/>
    </source>
</evidence>
<dbReference type="EMBL" id="BNJK01000001">
    <property type="protein sequence ID" value="GHO96335.1"/>
    <property type="molecule type" value="Genomic_DNA"/>
</dbReference>
<dbReference type="CDD" id="cd00085">
    <property type="entry name" value="HNHc"/>
    <property type="match status" value="1"/>
</dbReference>
<dbReference type="SUPFAM" id="SSF56672">
    <property type="entry name" value="DNA/RNA polymerases"/>
    <property type="match status" value="1"/>
</dbReference>
<dbReference type="InterPro" id="IPR024937">
    <property type="entry name" value="Domain_X"/>
</dbReference>
<evidence type="ECO:0000259" key="2">
    <source>
        <dbReference type="PROSITE" id="PS50878"/>
    </source>
</evidence>
<dbReference type="EMBL" id="BNJK01000001">
    <property type="protein sequence ID" value="GHO97265.1"/>
    <property type="molecule type" value="Genomic_DNA"/>
</dbReference>
<dbReference type="Pfam" id="PF21368">
    <property type="entry name" value="AI2M-like_HNH"/>
    <property type="match status" value="1"/>
</dbReference>